<keyword evidence="3" id="KW-1185">Reference proteome</keyword>
<dbReference type="Gene3D" id="3.40.50.720">
    <property type="entry name" value="NAD(P)-binding Rossmann-like Domain"/>
    <property type="match status" value="1"/>
</dbReference>
<dbReference type="SUPFAM" id="SSF54427">
    <property type="entry name" value="NTF2-like"/>
    <property type="match status" value="1"/>
</dbReference>
<dbReference type="InterPro" id="IPR036291">
    <property type="entry name" value="NAD(P)-bd_dom_sf"/>
</dbReference>
<dbReference type="Pfam" id="PF00107">
    <property type="entry name" value="ADH_zinc_N"/>
    <property type="match status" value="1"/>
</dbReference>
<evidence type="ECO:0000313" key="3">
    <source>
        <dbReference type="Proteomes" id="UP000481861"/>
    </source>
</evidence>
<protein>
    <recommendedName>
        <fullName evidence="1">Enoyl reductase (ER) domain-containing protein</fullName>
    </recommendedName>
</protein>
<dbReference type="EMBL" id="JAADJZ010000025">
    <property type="protein sequence ID" value="KAF2867000.1"/>
    <property type="molecule type" value="Genomic_DNA"/>
</dbReference>
<dbReference type="Gene3D" id="3.10.450.50">
    <property type="match status" value="1"/>
</dbReference>
<sequence>MLSRFSAGQKRAEQNPRLRKHNVMRLTRGIFKLVHTFFAYKDCRVVEHHSNFYIPKLTSYRKYNMSPQTSTNPSLPASVSKAIEAIKSLDSSQFGSCFSSDGALVDEGEAHTTHAAIQEWFEAMLRSRNASTKIIDAGTTGTNTWIKIETDGDYEADYGITEPFQCFLYFYLDDQGAIRLLRINQIGPDKATMRAVWAASGNIDDPLSGLRSDVRKVPEIPKGSLRVKLSAVGLNFHDIFTLRGIGMFDIKFPLILGNEGAGTLDDGTEVVIFPVMGNLDYEGDETLDPDRHVLGELTQGSLADYVVVPERNVVKKPENMSMETASVLGVAWLTAYRMLFKRSGLKKGQTMLIQGSTGGIATALIQMGRAAGMTVWTTGRDEAKRAFALELGAHRAFSPGEELPEKVAAVFDMSGEHTFAHSIASVATGGTVVSCGLHSGGMFAQVDLVKLFTQGVNIHGSYMGSRGDFEDLVKFVGEKDIVPFVETVLPLERAKEGLEMLLKGRARGKVVVRL</sequence>
<comment type="caution">
    <text evidence="2">The sequence shown here is derived from an EMBL/GenBank/DDBJ whole genome shotgun (WGS) entry which is preliminary data.</text>
</comment>
<name>A0A7C8M1D8_9PLEO</name>
<organism evidence="2 3">
    <name type="scientific">Massariosphaeria phaeospora</name>
    <dbReference type="NCBI Taxonomy" id="100035"/>
    <lineage>
        <taxon>Eukaryota</taxon>
        <taxon>Fungi</taxon>
        <taxon>Dikarya</taxon>
        <taxon>Ascomycota</taxon>
        <taxon>Pezizomycotina</taxon>
        <taxon>Dothideomycetes</taxon>
        <taxon>Pleosporomycetidae</taxon>
        <taxon>Pleosporales</taxon>
        <taxon>Pleosporales incertae sedis</taxon>
        <taxon>Massariosphaeria</taxon>
    </lineage>
</organism>
<dbReference type="InterPro" id="IPR013149">
    <property type="entry name" value="ADH-like_C"/>
</dbReference>
<evidence type="ECO:0000259" key="1">
    <source>
        <dbReference type="SMART" id="SM00829"/>
    </source>
</evidence>
<reference evidence="2 3" key="1">
    <citation type="submission" date="2020-01" db="EMBL/GenBank/DDBJ databases">
        <authorList>
            <consortium name="DOE Joint Genome Institute"/>
            <person name="Haridas S."/>
            <person name="Albert R."/>
            <person name="Binder M."/>
            <person name="Bloem J."/>
            <person name="Labutti K."/>
            <person name="Salamov A."/>
            <person name="Andreopoulos B."/>
            <person name="Baker S.E."/>
            <person name="Barry K."/>
            <person name="Bills G."/>
            <person name="Bluhm B.H."/>
            <person name="Cannon C."/>
            <person name="Castanera R."/>
            <person name="Culley D.E."/>
            <person name="Daum C."/>
            <person name="Ezra D."/>
            <person name="Gonzalez J.B."/>
            <person name="Henrissat B."/>
            <person name="Kuo A."/>
            <person name="Liang C."/>
            <person name="Lipzen A."/>
            <person name="Lutzoni F."/>
            <person name="Magnuson J."/>
            <person name="Mondo S."/>
            <person name="Nolan M."/>
            <person name="Ohm R."/>
            <person name="Pangilinan J."/>
            <person name="Park H.-J.H."/>
            <person name="Ramirez L."/>
            <person name="Alfaro M."/>
            <person name="Sun H."/>
            <person name="Tritt A."/>
            <person name="Yoshinaga Y."/>
            <person name="Zwiers L.-H.L."/>
            <person name="Turgeon B.G."/>
            <person name="Goodwin S.B."/>
            <person name="Spatafora J.W."/>
            <person name="Crous P.W."/>
            <person name="Grigoriev I.V."/>
        </authorList>
    </citation>
    <scope>NUCLEOTIDE SEQUENCE [LARGE SCALE GENOMIC DNA]</scope>
    <source>
        <strain evidence="2 3">CBS 611.86</strain>
    </source>
</reference>
<dbReference type="OrthoDB" id="201656at2759"/>
<dbReference type="InterPro" id="IPR011032">
    <property type="entry name" value="GroES-like_sf"/>
</dbReference>
<dbReference type="PANTHER" id="PTHR45033">
    <property type="match status" value="1"/>
</dbReference>
<dbReference type="InterPro" id="IPR020843">
    <property type="entry name" value="ER"/>
</dbReference>
<dbReference type="GO" id="GO:0016491">
    <property type="term" value="F:oxidoreductase activity"/>
    <property type="evidence" value="ECO:0007669"/>
    <property type="project" value="InterPro"/>
</dbReference>
<dbReference type="PANTHER" id="PTHR45033:SF3">
    <property type="entry name" value="DEHYDROGENASE, PUTATIVE (AFU_ORTHOLOGUE AFUA_2G13270)-RELATED"/>
    <property type="match status" value="1"/>
</dbReference>
<dbReference type="SUPFAM" id="SSF50129">
    <property type="entry name" value="GroES-like"/>
    <property type="match status" value="1"/>
</dbReference>
<dbReference type="SUPFAM" id="SSF51735">
    <property type="entry name" value="NAD(P)-binding Rossmann-fold domains"/>
    <property type="match status" value="1"/>
</dbReference>
<dbReference type="Proteomes" id="UP000481861">
    <property type="component" value="Unassembled WGS sequence"/>
</dbReference>
<dbReference type="InterPro" id="IPR052711">
    <property type="entry name" value="Zinc_ADH-like"/>
</dbReference>
<evidence type="ECO:0000313" key="2">
    <source>
        <dbReference type="EMBL" id="KAF2867000.1"/>
    </source>
</evidence>
<dbReference type="InterPro" id="IPR013154">
    <property type="entry name" value="ADH-like_N"/>
</dbReference>
<dbReference type="InterPro" id="IPR032710">
    <property type="entry name" value="NTF2-like_dom_sf"/>
</dbReference>
<dbReference type="SMART" id="SM00829">
    <property type="entry name" value="PKS_ER"/>
    <property type="match status" value="1"/>
</dbReference>
<gene>
    <name evidence="2" type="ORF">BDV95DRAFT_583348</name>
</gene>
<dbReference type="Gene3D" id="3.90.180.10">
    <property type="entry name" value="Medium-chain alcohol dehydrogenases, catalytic domain"/>
    <property type="match status" value="1"/>
</dbReference>
<accession>A0A7C8M1D8</accession>
<proteinExistence type="predicted"/>
<dbReference type="AlphaFoldDB" id="A0A7C8M1D8"/>
<feature type="domain" description="Enoyl reductase (ER)" evidence="1">
    <location>
        <begin position="205"/>
        <end position="512"/>
    </location>
</feature>
<dbReference type="Pfam" id="PF08240">
    <property type="entry name" value="ADH_N"/>
    <property type="match status" value="1"/>
</dbReference>